<accession>A0A9D1IH49</accession>
<evidence type="ECO:0000313" key="5">
    <source>
        <dbReference type="EMBL" id="HIU36810.1"/>
    </source>
</evidence>
<dbReference type="Pfam" id="PF25800">
    <property type="entry name" value="FimV_N"/>
    <property type="match status" value="1"/>
</dbReference>
<dbReference type="NCBIfam" id="TIGR03504">
    <property type="entry name" value="FimV_Cterm"/>
    <property type="match status" value="1"/>
</dbReference>
<feature type="transmembrane region" description="Helical" evidence="2">
    <location>
        <begin position="410"/>
        <end position="428"/>
    </location>
</feature>
<reference evidence="5" key="2">
    <citation type="journal article" date="2021" name="PeerJ">
        <title>Extensive microbial diversity within the chicken gut microbiome revealed by metagenomics and culture.</title>
        <authorList>
            <person name="Gilroy R."/>
            <person name="Ravi A."/>
            <person name="Getino M."/>
            <person name="Pursley I."/>
            <person name="Horton D.L."/>
            <person name="Alikhan N.F."/>
            <person name="Baker D."/>
            <person name="Gharbi K."/>
            <person name="Hall N."/>
            <person name="Watson M."/>
            <person name="Adriaenssens E.M."/>
            <person name="Foster-Nyarko E."/>
            <person name="Jarju S."/>
            <person name="Secka A."/>
            <person name="Antonio M."/>
            <person name="Oren A."/>
            <person name="Chaudhuri R.R."/>
            <person name="La Ragione R."/>
            <person name="Hildebrand F."/>
            <person name="Pallen M.J."/>
        </authorList>
    </citation>
    <scope>NUCLEOTIDE SEQUENCE</scope>
    <source>
        <strain evidence="5">7463</strain>
    </source>
</reference>
<evidence type="ECO:0000313" key="6">
    <source>
        <dbReference type="Proteomes" id="UP000824083"/>
    </source>
</evidence>
<feature type="region of interest" description="Disordered" evidence="1">
    <location>
        <begin position="280"/>
        <end position="311"/>
    </location>
</feature>
<keyword evidence="3" id="KW-0732">Signal</keyword>
<keyword evidence="2" id="KW-0472">Membrane</keyword>
<feature type="compositionally biased region" description="Low complexity" evidence="1">
    <location>
        <begin position="369"/>
        <end position="384"/>
    </location>
</feature>
<gene>
    <name evidence="5" type="ORF">IAC56_00805</name>
</gene>
<keyword evidence="2" id="KW-0812">Transmembrane</keyword>
<dbReference type="InterPro" id="IPR020011">
    <property type="entry name" value="FimV_C"/>
</dbReference>
<proteinExistence type="predicted"/>
<reference evidence="5" key="1">
    <citation type="submission" date="2020-10" db="EMBL/GenBank/DDBJ databases">
        <authorList>
            <person name="Gilroy R."/>
        </authorList>
    </citation>
    <scope>NUCLEOTIDE SEQUENCE</scope>
    <source>
        <strain evidence="5">7463</strain>
    </source>
</reference>
<evidence type="ECO:0000256" key="3">
    <source>
        <dbReference type="SAM" id="SignalP"/>
    </source>
</evidence>
<sequence>MKRFSKKALVLGVMLTVGAAAQAAYLGQLQVTSQATQNFQATFLVHDVSPAGTSLTARLAPAATYAKYGINMPETAKNLNLALINKSPLTLRISSNRPAAERAFPLLVELNEGGHITVRQYNIHIGATGSVEPVEVVAMGAAPITSATPVAQKAPVKVSSKAQAPKPAAVAKPASTEMSPLDRMLSKHYDLDKPVLIEAGYTPWSLGVLYQKRYPNASVNQVLVALAVHNPEAFPAGNVRQLKAGAKVSAPPASLVESINAQTAREIVQKGLSIEEVAKRPAPIQTAKREAPKHKKPLPSIQTAPVKHLPVTKEDIESDIQKATPAPVEPAKTPAAVQTPMSDKVLAQGEAAHQEDTAVEQPPVIEKNAQPAESSAPEVAEEQVSPQEAMPTLEIMTEEEAVVEEESTSWFWYLLIVVMLGAAGFIYWRTKQGRYVDFQSFKKVMNKGNRSAVREEPVVRQAPVAPHAPEAQPAHTVESINHPVREESRAVREEAPQVTSLKSAPEAPKAEPVDNASANVFDLVSDDEPLSVPAAQPQPAPQRADADDHGMKDSLDMARSFISIGAKNEAITLLQEVLQKGSPADKAQAEVLMKQVHERG</sequence>
<dbReference type="InterPro" id="IPR057840">
    <property type="entry name" value="FimV_N"/>
</dbReference>
<name>A0A9D1IH49_9BURK</name>
<dbReference type="AlphaFoldDB" id="A0A9D1IH49"/>
<dbReference type="Proteomes" id="UP000824083">
    <property type="component" value="Unassembled WGS sequence"/>
</dbReference>
<feature type="domain" description="FimV N-terminal" evidence="4">
    <location>
        <begin position="26"/>
        <end position="124"/>
    </location>
</feature>
<feature type="region of interest" description="Disordered" evidence="1">
    <location>
        <begin position="529"/>
        <end position="551"/>
    </location>
</feature>
<feature type="compositionally biased region" description="Low complexity" evidence="1">
    <location>
        <begin position="533"/>
        <end position="543"/>
    </location>
</feature>
<dbReference type="EMBL" id="DVMY01000019">
    <property type="protein sequence ID" value="HIU36810.1"/>
    <property type="molecule type" value="Genomic_DNA"/>
</dbReference>
<feature type="signal peptide" evidence="3">
    <location>
        <begin position="1"/>
        <end position="23"/>
    </location>
</feature>
<evidence type="ECO:0000256" key="2">
    <source>
        <dbReference type="SAM" id="Phobius"/>
    </source>
</evidence>
<evidence type="ECO:0000256" key="1">
    <source>
        <dbReference type="SAM" id="MobiDB-lite"/>
    </source>
</evidence>
<comment type="caution">
    <text evidence="5">The sequence shown here is derived from an EMBL/GenBank/DDBJ whole genome shotgun (WGS) entry which is preliminary data.</text>
</comment>
<feature type="region of interest" description="Disordered" evidence="1">
    <location>
        <begin position="368"/>
        <end position="387"/>
    </location>
</feature>
<protein>
    <recommendedName>
        <fullName evidence="4">FimV N-terminal domain-containing protein</fullName>
    </recommendedName>
</protein>
<feature type="region of interest" description="Disordered" evidence="1">
    <location>
        <begin position="449"/>
        <end position="513"/>
    </location>
</feature>
<evidence type="ECO:0000259" key="4">
    <source>
        <dbReference type="Pfam" id="PF25800"/>
    </source>
</evidence>
<feature type="compositionally biased region" description="Basic and acidic residues" evidence="1">
    <location>
        <begin position="483"/>
        <end position="495"/>
    </location>
</feature>
<dbReference type="InterPro" id="IPR038440">
    <property type="entry name" value="FimV_C_sf"/>
</dbReference>
<keyword evidence="2" id="KW-1133">Transmembrane helix</keyword>
<dbReference type="Gene3D" id="1.20.58.2200">
    <property type="match status" value="1"/>
</dbReference>
<organism evidence="5 6">
    <name type="scientific">Candidatus Aphodousia faecigallinarum</name>
    <dbReference type="NCBI Taxonomy" id="2840677"/>
    <lineage>
        <taxon>Bacteria</taxon>
        <taxon>Pseudomonadati</taxon>
        <taxon>Pseudomonadota</taxon>
        <taxon>Betaproteobacteria</taxon>
        <taxon>Burkholderiales</taxon>
        <taxon>Sutterellaceae</taxon>
        <taxon>Sutterellaceae incertae sedis</taxon>
        <taxon>Candidatus Aphodousia</taxon>
    </lineage>
</organism>
<feature type="chain" id="PRO_5039557048" description="FimV N-terminal domain-containing protein" evidence="3">
    <location>
        <begin position="24"/>
        <end position="600"/>
    </location>
</feature>